<comment type="caution">
    <text evidence="8">The sequence shown here is derived from an EMBL/GenBank/DDBJ whole genome shotgun (WGS) entry which is preliminary data.</text>
</comment>
<feature type="transmembrane region" description="Helical" evidence="6">
    <location>
        <begin position="58"/>
        <end position="76"/>
    </location>
</feature>
<accession>A0A9D1GMW6</accession>
<feature type="transmembrane region" description="Helical" evidence="6">
    <location>
        <begin position="12"/>
        <end position="32"/>
    </location>
</feature>
<keyword evidence="3 6" id="KW-0812">Transmembrane</keyword>
<proteinExistence type="predicted"/>
<dbReference type="InterPro" id="IPR003740">
    <property type="entry name" value="YitT"/>
</dbReference>
<comment type="subcellular location">
    <subcellularLocation>
        <location evidence="1">Cell membrane</location>
        <topology evidence="1">Multi-pass membrane protein</topology>
    </subcellularLocation>
</comment>
<evidence type="ECO:0000313" key="8">
    <source>
        <dbReference type="EMBL" id="HIT47086.1"/>
    </source>
</evidence>
<feature type="transmembrane region" description="Helical" evidence="6">
    <location>
        <begin position="83"/>
        <end position="101"/>
    </location>
</feature>
<evidence type="ECO:0000256" key="3">
    <source>
        <dbReference type="ARBA" id="ARBA00022692"/>
    </source>
</evidence>
<feature type="transmembrane region" description="Helical" evidence="6">
    <location>
        <begin position="192"/>
        <end position="213"/>
    </location>
</feature>
<dbReference type="Proteomes" id="UP000886881">
    <property type="component" value="Unassembled WGS sequence"/>
</dbReference>
<evidence type="ECO:0000256" key="4">
    <source>
        <dbReference type="ARBA" id="ARBA00022989"/>
    </source>
</evidence>
<dbReference type="InterPro" id="IPR019264">
    <property type="entry name" value="DUF2179"/>
</dbReference>
<dbReference type="CDD" id="cd16380">
    <property type="entry name" value="YitT_C"/>
    <property type="match status" value="1"/>
</dbReference>
<dbReference type="PANTHER" id="PTHR33545:SF5">
    <property type="entry name" value="UPF0750 MEMBRANE PROTEIN YITT"/>
    <property type="match status" value="1"/>
</dbReference>
<feature type="transmembrane region" description="Helical" evidence="6">
    <location>
        <begin position="161"/>
        <end position="180"/>
    </location>
</feature>
<sequence>MNTRTFLIHFKEYALITLGLLGYVMGWILFLIPNNLIGGGVAGISSIIQYATGIPLGYPYFIINVALLITAFFVLGKGFGGKTIYAIVLTAVCLNLGQGIVPDDIIESLALKNGKLLCTIMGGILSGVGIGVSISQGGSTGGTDIVALIVNKYRNVSPGRMILLIDVVIMLSSLLVPSYMPDGSLMPWADKITTVVYGFILVTVSSTVVDLYLSGSRQSVQVFVFSQKYEQIADAITHDFHRGVTVLDGKGWYTKNSVQVLMIITRKTDLGVLLKYINSVDSNAFISVASVTGVYGKGFDMIKNGRKKKINS</sequence>
<gene>
    <name evidence="8" type="ORF">IAC35_04425</name>
</gene>
<feature type="transmembrane region" description="Helical" evidence="6">
    <location>
        <begin position="113"/>
        <end position="134"/>
    </location>
</feature>
<dbReference type="InterPro" id="IPR015867">
    <property type="entry name" value="N-reg_PII/ATP_PRibTrfase_C"/>
</dbReference>
<dbReference type="Pfam" id="PF02588">
    <property type="entry name" value="YitT_membrane"/>
    <property type="match status" value="1"/>
</dbReference>
<evidence type="ECO:0000256" key="2">
    <source>
        <dbReference type="ARBA" id="ARBA00022475"/>
    </source>
</evidence>
<evidence type="ECO:0000256" key="5">
    <source>
        <dbReference type="ARBA" id="ARBA00023136"/>
    </source>
</evidence>
<dbReference type="AlphaFoldDB" id="A0A9D1GMW6"/>
<reference evidence="8" key="1">
    <citation type="submission" date="2020-10" db="EMBL/GenBank/DDBJ databases">
        <authorList>
            <person name="Gilroy R."/>
        </authorList>
    </citation>
    <scope>NUCLEOTIDE SEQUENCE</scope>
    <source>
        <strain evidence="8">ChiHecec2B26-709</strain>
    </source>
</reference>
<dbReference type="Gene3D" id="3.30.70.120">
    <property type="match status" value="1"/>
</dbReference>
<reference evidence="8" key="2">
    <citation type="journal article" date="2021" name="PeerJ">
        <title>Extensive microbial diversity within the chicken gut microbiome revealed by metagenomics and culture.</title>
        <authorList>
            <person name="Gilroy R."/>
            <person name="Ravi A."/>
            <person name="Getino M."/>
            <person name="Pursley I."/>
            <person name="Horton D.L."/>
            <person name="Alikhan N.F."/>
            <person name="Baker D."/>
            <person name="Gharbi K."/>
            <person name="Hall N."/>
            <person name="Watson M."/>
            <person name="Adriaenssens E.M."/>
            <person name="Foster-Nyarko E."/>
            <person name="Jarju S."/>
            <person name="Secka A."/>
            <person name="Antonio M."/>
            <person name="Oren A."/>
            <person name="Chaudhuri R.R."/>
            <person name="La Ragione R."/>
            <person name="Hildebrand F."/>
            <person name="Pallen M.J."/>
        </authorList>
    </citation>
    <scope>NUCLEOTIDE SEQUENCE</scope>
    <source>
        <strain evidence="8">ChiHecec2B26-709</strain>
    </source>
</reference>
<dbReference type="EMBL" id="DVLC01000083">
    <property type="protein sequence ID" value="HIT47086.1"/>
    <property type="molecule type" value="Genomic_DNA"/>
</dbReference>
<evidence type="ECO:0000259" key="7">
    <source>
        <dbReference type="Pfam" id="PF10035"/>
    </source>
</evidence>
<keyword evidence="5 6" id="KW-0472">Membrane</keyword>
<feature type="domain" description="DUF2179" evidence="7">
    <location>
        <begin position="242"/>
        <end position="296"/>
    </location>
</feature>
<evidence type="ECO:0000256" key="1">
    <source>
        <dbReference type="ARBA" id="ARBA00004651"/>
    </source>
</evidence>
<evidence type="ECO:0000313" key="9">
    <source>
        <dbReference type="Proteomes" id="UP000886881"/>
    </source>
</evidence>
<dbReference type="InterPro" id="IPR051461">
    <property type="entry name" value="UPF0750_membrane"/>
</dbReference>
<dbReference type="GO" id="GO:0005886">
    <property type="term" value="C:plasma membrane"/>
    <property type="evidence" value="ECO:0007669"/>
    <property type="project" value="UniProtKB-SubCell"/>
</dbReference>
<keyword evidence="4 6" id="KW-1133">Transmembrane helix</keyword>
<dbReference type="PIRSF" id="PIRSF006483">
    <property type="entry name" value="Membrane_protein_YitT"/>
    <property type="match status" value="1"/>
</dbReference>
<dbReference type="Pfam" id="PF10035">
    <property type="entry name" value="DUF2179"/>
    <property type="match status" value="1"/>
</dbReference>
<name>A0A9D1GMW6_9BACT</name>
<evidence type="ECO:0000256" key="6">
    <source>
        <dbReference type="SAM" id="Phobius"/>
    </source>
</evidence>
<keyword evidence="2" id="KW-1003">Cell membrane</keyword>
<organism evidence="8 9">
    <name type="scientific">Candidatus Cryptobacteroides merdipullorum</name>
    <dbReference type="NCBI Taxonomy" id="2840771"/>
    <lineage>
        <taxon>Bacteria</taxon>
        <taxon>Pseudomonadati</taxon>
        <taxon>Bacteroidota</taxon>
        <taxon>Bacteroidia</taxon>
        <taxon>Bacteroidales</taxon>
        <taxon>Candidatus Cryptobacteroides</taxon>
    </lineage>
</organism>
<protein>
    <submittedName>
        <fullName evidence="8">YitT family protein</fullName>
    </submittedName>
</protein>
<dbReference type="PANTHER" id="PTHR33545">
    <property type="entry name" value="UPF0750 MEMBRANE PROTEIN YITT-RELATED"/>
    <property type="match status" value="1"/>
</dbReference>